<organism evidence="2 3">
    <name type="scientific">Catenulispora yoronensis</name>
    <dbReference type="NCBI Taxonomy" id="450799"/>
    <lineage>
        <taxon>Bacteria</taxon>
        <taxon>Bacillati</taxon>
        <taxon>Actinomycetota</taxon>
        <taxon>Actinomycetes</taxon>
        <taxon>Catenulisporales</taxon>
        <taxon>Catenulisporaceae</taxon>
        <taxon>Catenulispora</taxon>
    </lineage>
</organism>
<evidence type="ECO:0008006" key="4">
    <source>
        <dbReference type="Google" id="ProtNLM"/>
    </source>
</evidence>
<protein>
    <recommendedName>
        <fullName evidence="4">Ig-like domain-containing protein</fullName>
    </recommendedName>
</protein>
<sequence>MTEPDDFAGFDTPEHRAAQSGCHHFVHCAMDAVTRRAISADLDNARATTPNLIPVYMAMLTGLCTRPSRVANPTDPTPQDAVTTGPPRDSRTWARRTGSPQSRAGVRTCSADPCDDVGAVTLRLEERDAVGQQLAEQRASGGDLECLRRRRGAARSLEAITGPWDARRMRGKQLLNQFSVLWCPVPPGPMLTATGRAPSATDQRGVPVPSTPRRPWTGEPLMQSRTFRLGAATAALALGAGLGSGTAAASTATSAHHAPGATIRQVALVLSDTIKFSGTATPTGSGNYTLTTNTCTLTSDGETPVYPCTVNLTFSLATLTGTIHVMSPDGIINGTFRMNPGPVAMSYTLTGLCTTGGVCYEIDQDDPTPMYPFDDITGNITLAPIAGTPNFKVTATVNIWEDPSKP</sequence>
<evidence type="ECO:0000313" key="3">
    <source>
        <dbReference type="Proteomes" id="UP001500751"/>
    </source>
</evidence>
<evidence type="ECO:0000313" key="2">
    <source>
        <dbReference type="EMBL" id="GAA2031899.1"/>
    </source>
</evidence>
<feature type="region of interest" description="Disordered" evidence="1">
    <location>
        <begin position="196"/>
        <end position="219"/>
    </location>
</feature>
<comment type="caution">
    <text evidence="2">The sequence shown here is derived from an EMBL/GenBank/DDBJ whole genome shotgun (WGS) entry which is preliminary data.</text>
</comment>
<feature type="region of interest" description="Disordered" evidence="1">
    <location>
        <begin position="68"/>
        <end position="110"/>
    </location>
</feature>
<proteinExistence type="predicted"/>
<name>A0ABN2U9R8_9ACTN</name>
<evidence type="ECO:0000256" key="1">
    <source>
        <dbReference type="SAM" id="MobiDB-lite"/>
    </source>
</evidence>
<accession>A0ABN2U9R8</accession>
<gene>
    <name evidence="2" type="ORF">GCM10009839_34910</name>
</gene>
<keyword evidence="3" id="KW-1185">Reference proteome</keyword>
<reference evidence="2 3" key="1">
    <citation type="journal article" date="2019" name="Int. J. Syst. Evol. Microbiol.">
        <title>The Global Catalogue of Microorganisms (GCM) 10K type strain sequencing project: providing services to taxonomists for standard genome sequencing and annotation.</title>
        <authorList>
            <consortium name="The Broad Institute Genomics Platform"/>
            <consortium name="The Broad Institute Genome Sequencing Center for Infectious Disease"/>
            <person name="Wu L."/>
            <person name="Ma J."/>
        </authorList>
    </citation>
    <scope>NUCLEOTIDE SEQUENCE [LARGE SCALE GENOMIC DNA]</scope>
    <source>
        <strain evidence="2 3">JCM 16014</strain>
    </source>
</reference>
<dbReference type="Proteomes" id="UP001500751">
    <property type="component" value="Unassembled WGS sequence"/>
</dbReference>
<dbReference type="EMBL" id="BAAAQN010000018">
    <property type="protein sequence ID" value="GAA2031899.1"/>
    <property type="molecule type" value="Genomic_DNA"/>
</dbReference>